<dbReference type="GO" id="GO:0006312">
    <property type="term" value="P:mitotic recombination"/>
    <property type="evidence" value="ECO:0007669"/>
    <property type="project" value="TreeGrafter"/>
</dbReference>
<dbReference type="GO" id="GO:0032301">
    <property type="term" value="C:MutSalpha complex"/>
    <property type="evidence" value="ECO:0007669"/>
    <property type="project" value="TreeGrafter"/>
</dbReference>
<dbReference type="Proteomes" id="UP000014500">
    <property type="component" value="Unassembled WGS sequence"/>
</dbReference>
<keyword evidence="16" id="KW-1185">Reference proteome</keyword>
<dbReference type="FunFam" id="3.40.1170.10:FF:000003">
    <property type="entry name" value="DNA mismatch repair protein"/>
    <property type="match status" value="1"/>
</dbReference>
<keyword evidence="4 12" id="KW-0547">Nucleotide-binding</keyword>
<dbReference type="FunFam" id="1.10.1420.10:FF:000003">
    <property type="entry name" value="DNA mismatch repair protein"/>
    <property type="match status" value="1"/>
</dbReference>
<dbReference type="InterPro" id="IPR036187">
    <property type="entry name" value="DNA_mismatch_repair_MutS_sf"/>
</dbReference>
<dbReference type="GO" id="GO:0030983">
    <property type="term" value="F:mismatched DNA binding"/>
    <property type="evidence" value="ECO:0007669"/>
    <property type="project" value="InterPro"/>
</dbReference>
<keyword evidence="5 12" id="KW-0227">DNA damage</keyword>
<evidence type="ECO:0000256" key="1">
    <source>
        <dbReference type="ARBA" id="ARBA00004123"/>
    </source>
</evidence>
<reference evidence="16" key="1">
    <citation type="submission" date="2011-05" db="EMBL/GenBank/DDBJ databases">
        <authorList>
            <person name="Richards S.R."/>
            <person name="Qu J."/>
            <person name="Jiang H."/>
            <person name="Jhangiani S.N."/>
            <person name="Agravi P."/>
            <person name="Goodspeed R."/>
            <person name="Gross S."/>
            <person name="Mandapat C."/>
            <person name="Jackson L."/>
            <person name="Mathew T."/>
            <person name="Pu L."/>
            <person name="Thornton R."/>
            <person name="Saada N."/>
            <person name="Wilczek-Boney K.B."/>
            <person name="Lee S."/>
            <person name="Kovar C."/>
            <person name="Wu Y."/>
            <person name="Scherer S.E."/>
            <person name="Worley K.C."/>
            <person name="Muzny D.M."/>
            <person name="Gibbs R."/>
        </authorList>
    </citation>
    <scope>NUCLEOTIDE SEQUENCE</scope>
    <source>
        <strain evidence="16">Brora</strain>
    </source>
</reference>
<evidence type="ECO:0000313" key="15">
    <source>
        <dbReference type="EnsemblMetazoa" id="SMAR002800-PA"/>
    </source>
</evidence>
<dbReference type="FunFam" id="3.40.50.300:FF:000523">
    <property type="entry name" value="DNA mismatch repair protein"/>
    <property type="match status" value="1"/>
</dbReference>
<dbReference type="InterPro" id="IPR007695">
    <property type="entry name" value="DNA_mismatch_repair_MutS-lik_N"/>
</dbReference>
<dbReference type="GO" id="GO:0006298">
    <property type="term" value="P:mismatch repair"/>
    <property type="evidence" value="ECO:0007669"/>
    <property type="project" value="InterPro"/>
</dbReference>
<dbReference type="InterPro" id="IPR007860">
    <property type="entry name" value="DNA_mmatch_repair_MutS_con_dom"/>
</dbReference>
<dbReference type="InterPro" id="IPR000432">
    <property type="entry name" value="DNA_mismatch_repair_MutS_C"/>
</dbReference>
<dbReference type="Gene3D" id="1.10.1420.10">
    <property type="match status" value="2"/>
</dbReference>
<dbReference type="Pfam" id="PF05188">
    <property type="entry name" value="MutS_II"/>
    <property type="match status" value="1"/>
</dbReference>
<evidence type="ECO:0000256" key="8">
    <source>
        <dbReference type="ARBA" id="ARBA00023204"/>
    </source>
</evidence>
<dbReference type="SUPFAM" id="SSF52540">
    <property type="entry name" value="P-loop containing nucleoside triphosphate hydrolases"/>
    <property type="match status" value="1"/>
</dbReference>
<evidence type="ECO:0000259" key="14">
    <source>
        <dbReference type="PROSITE" id="PS00486"/>
    </source>
</evidence>
<evidence type="ECO:0000256" key="9">
    <source>
        <dbReference type="ARBA" id="ARBA00023242"/>
    </source>
</evidence>
<evidence type="ECO:0000256" key="11">
    <source>
        <dbReference type="ARBA" id="ARBA00073545"/>
    </source>
</evidence>
<dbReference type="Gene3D" id="3.40.1170.10">
    <property type="entry name" value="DNA repair protein MutS, domain I"/>
    <property type="match status" value="1"/>
</dbReference>
<dbReference type="Pfam" id="PF05190">
    <property type="entry name" value="MutS_IV"/>
    <property type="match status" value="1"/>
</dbReference>
<evidence type="ECO:0000256" key="2">
    <source>
        <dbReference type="ARBA" id="ARBA00006271"/>
    </source>
</evidence>
<accession>T1IP55</accession>
<comment type="subcellular location">
    <subcellularLocation>
        <location evidence="1">Nucleus</location>
    </subcellularLocation>
</comment>
<reference evidence="15" key="2">
    <citation type="submission" date="2015-02" db="UniProtKB">
        <authorList>
            <consortium name="EnsemblMetazoa"/>
        </authorList>
    </citation>
    <scope>IDENTIFICATION</scope>
</reference>
<keyword evidence="13" id="KW-0175">Coiled coil</keyword>
<evidence type="ECO:0000256" key="13">
    <source>
        <dbReference type="SAM" id="Coils"/>
    </source>
</evidence>
<organism evidence="15 16">
    <name type="scientific">Strigamia maritima</name>
    <name type="common">European centipede</name>
    <name type="synonym">Geophilus maritimus</name>
    <dbReference type="NCBI Taxonomy" id="126957"/>
    <lineage>
        <taxon>Eukaryota</taxon>
        <taxon>Metazoa</taxon>
        <taxon>Ecdysozoa</taxon>
        <taxon>Arthropoda</taxon>
        <taxon>Myriapoda</taxon>
        <taxon>Chilopoda</taxon>
        <taxon>Pleurostigmophora</taxon>
        <taxon>Geophilomorpha</taxon>
        <taxon>Linotaeniidae</taxon>
        <taxon>Strigamia</taxon>
    </lineage>
</organism>
<comment type="function">
    <text evidence="12">Component of the post-replicative DNA mismatch repair system (MMR).</text>
</comment>
<dbReference type="InterPro" id="IPR036678">
    <property type="entry name" value="MutS_con_dom_sf"/>
</dbReference>
<evidence type="ECO:0000256" key="5">
    <source>
        <dbReference type="ARBA" id="ARBA00022763"/>
    </source>
</evidence>
<dbReference type="GO" id="GO:0005524">
    <property type="term" value="F:ATP binding"/>
    <property type="evidence" value="ECO:0007669"/>
    <property type="project" value="UniProtKB-KW"/>
</dbReference>
<dbReference type="SUPFAM" id="SSF48334">
    <property type="entry name" value="DNA repair protein MutS, domain III"/>
    <property type="match status" value="1"/>
</dbReference>
<dbReference type="GO" id="GO:0140664">
    <property type="term" value="F:ATP-dependent DNA damage sensor activity"/>
    <property type="evidence" value="ECO:0007669"/>
    <property type="project" value="InterPro"/>
</dbReference>
<dbReference type="Pfam" id="PF05192">
    <property type="entry name" value="MutS_III"/>
    <property type="match status" value="1"/>
</dbReference>
<dbReference type="InterPro" id="IPR045076">
    <property type="entry name" value="MutS"/>
</dbReference>
<keyword evidence="9" id="KW-0539">Nucleus</keyword>
<evidence type="ECO:0000313" key="16">
    <source>
        <dbReference type="Proteomes" id="UP000014500"/>
    </source>
</evidence>
<dbReference type="FunFam" id="3.30.420.110:FF:000002">
    <property type="entry name" value="DNA mismatch repair protein"/>
    <property type="match status" value="1"/>
</dbReference>
<keyword evidence="6" id="KW-0067">ATP-binding</keyword>
<feature type="coiled-coil region" evidence="13">
    <location>
        <begin position="465"/>
        <end position="499"/>
    </location>
</feature>
<sequence length="920" mass="104342">MALQSVQEISLDPTQEHAFLSFFRSLPDKPASTIRVFDRNDFYTVHESDAVFASKEFFKTSGVIKYLGKEPNKIESVVLSKMNFESIIRDLLLVRHYRVEVYQNKGSNKSNDWKLEFKASPGNLVQFEDILFGNNDMSTCGGVISIKVINDNGNKVVGVAYLDNTLHEISVSEFTDNDKFSNLEALIVQLGPKECLLPSEKNADYTYVKQLTSRNGVLVTERKKSDFTGKSIVQDMNRLLNFKKGDLENSAALPGMDKHHAISSLAAIIKYLELLGNDDNFNQYKLSVFDLTRFVRLDGCAVKALNLLPVPGESAKTQSIFGLLNECRTAQGQRLLSRWVNQPLTDLNLIEERLDVVEIFISDHNMTSEIQSDHLKRFPDFQRIAKKFEKKKANLQDMFRIYQAISRLTNLISMLEQYSGEKEHVLNEMFCKPLNELGKQFNKFQKLAESTIDIEKANNGEYVVNPEFDEKLMELRTKLDNLEEKIENVFKKAARDLQLDPQKTIKLENNNQIGFHFRITKKEEKVLRNNKNYRMIQTNKGGVQFNNSALRDLNEEHLSVYGEYQEQQKSVVDAIMQVAMGYAEPMHELNDIISRLDVLLSFAFVAEKAPTSYVRPKLFSKGSGILKLTQARHPCLEVQDDVKFIPNDVYFEKDKTTFHIITGPNMGGKSTYIRSIGVNVVLAQIGSFIPCESAEISIVDSILARVGAGDSQMKGVSTFMVEMLETAAILRAATSDSLIIIDELGRGTSTFDGFGLAWAISEYISTKIKAFSLFATHFHELTALSDQVSTVNNLHVTALAANDKLTLLYKVNPGVCDQSFGIHVAELAQFPKHVIEFAKRKAKELEGYHDDYTQYDEKSAKKMKMEKQEADSIIEEFLRNVKALAIDQMSTVDVDKKIEKLKDEVRSKNNRYIQDLLNEV</sequence>
<dbReference type="AlphaFoldDB" id="T1IP55"/>
<dbReference type="InterPro" id="IPR007696">
    <property type="entry name" value="DNA_mismatch_repair_MutS_core"/>
</dbReference>
<dbReference type="STRING" id="126957.T1IP55"/>
<dbReference type="eggNOG" id="KOG0219">
    <property type="taxonomic scope" value="Eukaryota"/>
</dbReference>
<comment type="similarity">
    <text evidence="2 12">Belongs to the DNA mismatch repair MutS family.</text>
</comment>
<keyword evidence="8 12" id="KW-0234">DNA repair</keyword>
<protein>
    <recommendedName>
        <fullName evidence="11">DNA mismatch repair protein MSH2</fullName>
    </recommendedName>
    <alternativeName>
        <fullName evidence="3">DNA mismatch repair protein Msh2</fullName>
    </alternativeName>
    <alternativeName>
        <fullName evidence="10">MutS protein homolog 2</fullName>
    </alternativeName>
</protein>
<keyword evidence="7 12" id="KW-0238">DNA-binding</keyword>
<name>T1IP55_STRMM</name>
<dbReference type="Pfam" id="PF00488">
    <property type="entry name" value="MutS_V"/>
    <property type="match status" value="1"/>
</dbReference>
<dbReference type="Pfam" id="PF01624">
    <property type="entry name" value="MutS_I"/>
    <property type="match status" value="1"/>
</dbReference>
<evidence type="ECO:0000256" key="7">
    <source>
        <dbReference type="ARBA" id="ARBA00023125"/>
    </source>
</evidence>
<dbReference type="NCBIfam" id="NF003810">
    <property type="entry name" value="PRK05399.1"/>
    <property type="match status" value="1"/>
</dbReference>
<evidence type="ECO:0000256" key="4">
    <source>
        <dbReference type="ARBA" id="ARBA00022741"/>
    </source>
</evidence>
<dbReference type="SMART" id="SM00534">
    <property type="entry name" value="MUTSac"/>
    <property type="match status" value="1"/>
</dbReference>
<dbReference type="SUPFAM" id="SSF53150">
    <property type="entry name" value="DNA repair protein MutS, domain II"/>
    <property type="match status" value="1"/>
</dbReference>
<dbReference type="PhylomeDB" id="T1IP55"/>
<evidence type="ECO:0000256" key="12">
    <source>
        <dbReference type="RuleBase" id="RU003756"/>
    </source>
</evidence>
<dbReference type="PANTHER" id="PTHR11361:SF35">
    <property type="entry name" value="DNA MISMATCH REPAIR PROTEIN MSH2"/>
    <property type="match status" value="1"/>
</dbReference>
<dbReference type="InterPro" id="IPR016151">
    <property type="entry name" value="DNA_mismatch_repair_MutS_N"/>
</dbReference>
<dbReference type="OMA" id="LVRFPQK"/>
<feature type="domain" description="DNA mismatch repair proteins mutS family" evidence="14">
    <location>
        <begin position="737"/>
        <end position="753"/>
    </location>
</feature>
<dbReference type="InterPro" id="IPR007861">
    <property type="entry name" value="DNA_mismatch_repair_MutS_clamp"/>
</dbReference>
<dbReference type="Gene3D" id="3.40.50.300">
    <property type="entry name" value="P-loop containing nucleotide triphosphate hydrolases"/>
    <property type="match status" value="1"/>
</dbReference>
<evidence type="ECO:0000256" key="6">
    <source>
        <dbReference type="ARBA" id="ARBA00022840"/>
    </source>
</evidence>
<dbReference type="EMBL" id="JH431244">
    <property type="status" value="NOT_ANNOTATED_CDS"/>
    <property type="molecule type" value="Genomic_DNA"/>
</dbReference>
<dbReference type="CDD" id="cd03285">
    <property type="entry name" value="ABC_MSH2_euk"/>
    <property type="match status" value="1"/>
</dbReference>
<proteinExistence type="inferred from homology"/>
<dbReference type="PIRSF" id="PIRSF005813">
    <property type="entry name" value="MSH2"/>
    <property type="match status" value="1"/>
</dbReference>
<dbReference type="InterPro" id="IPR032642">
    <property type="entry name" value="Msh2_ATP-bd"/>
</dbReference>
<dbReference type="PANTHER" id="PTHR11361">
    <property type="entry name" value="DNA MISMATCH REPAIR PROTEIN MUTS FAMILY MEMBER"/>
    <property type="match status" value="1"/>
</dbReference>
<dbReference type="SMART" id="SM00533">
    <property type="entry name" value="MUTSd"/>
    <property type="match status" value="1"/>
</dbReference>
<evidence type="ECO:0000256" key="3">
    <source>
        <dbReference type="ARBA" id="ARBA00019549"/>
    </source>
</evidence>
<dbReference type="Gene3D" id="3.30.420.110">
    <property type="entry name" value="MutS, connector domain"/>
    <property type="match status" value="1"/>
</dbReference>
<dbReference type="InterPro" id="IPR027417">
    <property type="entry name" value="P-loop_NTPase"/>
</dbReference>
<evidence type="ECO:0000256" key="10">
    <source>
        <dbReference type="ARBA" id="ARBA00029795"/>
    </source>
</evidence>
<dbReference type="PROSITE" id="PS00486">
    <property type="entry name" value="DNA_MISMATCH_REPAIR_2"/>
    <property type="match status" value="1"/>
</dbReference>
<dbReference type="EnsemblMetazoa" id="SMAR002800-RA">
    <property type="protein sequence ID" value="SMAR002800-PA"/>
    <property type="gene ID" value="SMAR002800"/>
</dbReference>
<dbReference type="HOGENOM" id="CLU_002472_10_0_1"/>
<dbReference type="InterPro" id="IPR011184">
    <property type="entry name" value="DNA_mismatch_repair_Msh2"/>
</dbReference>